<comment type="catalytic activity">
    <reaction evidence="9">
        <text>a long chain fatty alcohol + a fatty acyl-CoA = a long-chain alcohol wax ester + CoA</text>
        <dbReference type="Rhea" id="RHEA:38443"/>
        <dbReference type="ChEBI" id="CHEBI:17135"/>
        <dbReference type="ChEBI" id="CHEBI:57287"/>
        <dbReference type="ChEBI" id="CHEBI:77636"/>
        <dbReference type="ChEBI" id="CHEBI:235323"/>
        <dbReference type="EC" id="2.3.1.75"/>
    </reaction>
</comment>
<dbReference type="InterPro" id="IPR004255">
    <property type="entry name" value="O-acyltransferase_WSD1_N"/>
</dbReference>
<keyword evidence="11" id="KW-0472">Membrane</keyword>
<dbReference type="PANTHER" id="PTHR31650">
    <property type="entry name" value="O-ACYLTRANSFERASE (WSD1-LIKE) FAMILY PROTEIN"/>
    <property type="match status" value="1"/>
</dbReference>
<dbReference type="InterPro" id="IPR045034">
    <property type="entry name" value="O-acyltransferase_WSD1-like"/>
</dbReference>
<feature type="domain" description="O-acyltransferase WSD1 C-terminal" evidence="13">
    <location>
        <begin position="306"/>
        <end position="451"/>
    </location>
</feature>
<feature type="transmembrane region" description="Helical" evidence="11">
    <location>
        <begin position="177"/>
        <end position="200"/>
    </location>
</feature>
<evidence type="ECO:0000256" key="6">
    <source>
        <dbReference type="ARBA" id="ARBA00022824"/>
    </source>
</evidence>
<comment type="subcellular location">
    <subcellularLocation>
        <location evidence="1">Cell membrane</location>
        <topology evidence="1">Single-pass membrane protein</topology>
    </subcellularLocation>
    <subcellularLocation>
        <location evidence="2">Endoplasmic reticulum membrane</location>
    </subcellularLocation>
</comment>
<dbReference type="AlphaFoldDB" id="A0AA88CZ84"/>
<evidence type="ECO:0000256" key="8">
    <source>
        <dbReference type="ARBA" id="ARBA00024360"/>
    </source>
</evidence>
<evidence type="ECO:0000256" key="7">
    <source>
        <dbReference type="ARBA" id="ARBA00023315"/>
    </source>
</evidence>
<evidence type="ECO:0000256" key="1">
    <source>
        <dbReference type="ARBA" id="ARBA00004162"/>
    </source>
</evidence>
<comment type="similarity">
    <text evidence="8">In the N-terminal section; belongs to the long-chain O-acyltransferase family.</text>
</comment>
<name>A0AA88CZ84_FICCA</name>
<dbReference type="Pfam" id="PF03007">
    <property type="entry name" value="WS_DGAT_cat"/>
    <property type="match status" value="1"/>
</dbReference>
<keyword evidence="7" id="KW-0012">Acyltransferase</keyword>
<evidence type="ECO:0000256" key="5">
    <source>
        <dbReference type="ARBA" id="ARBA00022679"/>
    </source>
</evidence>
<proteinExistence type="inferred from homology"/>
<dbReference type="GO" id="GO:0005789">
    <property type="term" value="C:endoplasmic reticulum membrane"/>
    <property type="evidence" value="ECO:0007669"/>
    <property type="project" value="UniProtKB-SubCell"/>
</dbReference>
<evidence type="ECO:0000256" key="10">
    <source>
        <dbReference type="ARBA" id="ARBA00048109"/>
    </source>
</evidence>
<comment type="catalytic activity">
    <reaction evidence="10">
        <text>an acyl-CoA + a 1,2-diacyl-sn-glycerol = a triacyl-sn-glycerol + CoA</text>
        <dbReference type="Rhea" id="RHEA:10868"/>
        <dbReference type="ChEBI" id="CHEBI:17815"/>
        <dbReference type="ChEBI" id="CHEBI:57287"/>
        <dbReference type="ChEBI" id="CHEBI:58342"/>
        <dbReference type="ChEBI" id="CHEBI:64615"/>
        <dbReference type="EC" id="2.3.1.20"/>
    </reaction>
</comment>
<evidence type="ECO:0000256" key="2">
    <source>
        <dbReference type="ARBA" id="ARBA00004586"/>
    </source>
</evidence>
<keyword evidence="11" id="KW-0812">Transmembrane</keyword>
<dbReference type="GO" id="GO:0005886">
    <property type="term" value="C:plasma membrane"/>
    <property type="evidence" value="ECO:0007669"/>
    <property type="project" value="UniProtKB-SubCell"/>
</dbReference>
<evidence type="ECO:0000259" key="12">
    <source>
        <dbReference type="Pfam" id="PF03007"/>
    </source>
</evidence>
<protein>
    <recommendedName>
        <fullName evidence="16">Diacylglycerol O-acyltransferase</fullName>
    </recommendedName>
</protein>
<evidence type="ECO:0000256" key="9">
    <source>
        <dbReference type="ARBA" id="ARBA00047604"/>
    </source>
</evidence>
<evidence type="ECO:0008006" key="16">
    <source>
        <dbReference type="Google" id="ProtNLM"/>
    </source>
</evidence>
<dbReference type="SUPFAM" id="SSF52777">
    <property type="entry name" value="CoA-dependent acyltransferases"/>
    <property type="match status" value="1"/>
</dbReference>
<evidence type="ECO:0000256" key="3">
    <source>
        <dbReference type="ARBA" id="ARBA00004771"/>
    </source>
</evidence>
<reference evidence="14" key="1">
    <citation type="submission" date="2023-07" db="EMBL/GenBank/DDBJ databases">
        <title>draft genome sequence of fig (Ficus carica).</title>
        <authorList>
            <person name="Takahashi T."/>
            <person name="Nishimura K."/>
        </authorList>
    </citation>
    <scope>NUCLEOTIDE SEQUENCE</scope>
</reference>
<dbReference type="Pfam" id="PF06974">
    <property type="entry name" value="WS_DGAT_C"/>
    <property type="match status" value="1"/>
</dbReference>
<dbReference type="GO" id="GO:0019432">
    <property type="term" value="P:triglyceride biosynthetic process"/>
    <property type="evidence" value="ECO:0007669"/>
    <property type="project" value="TreeGrafter"/>
</dbReference>
<dbReference type="GO" id="GO:0047196">
    <property type="term" value="F:long-chain-alcohol O-fatty-acyltransferase activity"/>
    <property type="evidence" value="ECO:0007669"/>
    <property type="project" value="UniProtKB-EC"/>
</dbReference>
<evidence type="ECO:0000313" key="15">
    <source>
        <dbReference type="Proteomes" id="UP001187192"/>
    </source>
</evidence>
<dbReference type="GO" id="GO:0004144">
    <property type="term" value="F:diacylglycerol O-acyltransferase activity"/>
    <property type="evidence" value="ECO:0007669"/>
    <property type="project" value="UniProtKB-EC"/>
</dbReference>
<dbReference type="Gene3D" id="3.30.559.10">
    <property type="entry name" value="Chloramphenicol acetyltransferase-like domain"/>
    <property type="match status" value="1"/>
</dbReference>
<comment type="pathway">
    <text evidence="3">Glycerolipid metabolism; triacylglycerol biosynthesis.</text>
</comment>
<keyword evidence="15" id="KW-1185">Reference proteome</keyword>
<dbReference type="PANTHER" id="PTHR31650:SF41">
    <property type="entry name" value="O-ACYLTRANSFERASE WSD1-LIKE ISOFORM X1"/>
    <property type="match status" value="1"/>
</dbReference>
<dbReference type="InterPro" id="IPR023213">
    <property type="entry name" value="CAT-like_dom_sf"/>
</dbReference>
<evidence type="ECO:0000313" key="14">
    <source>
        <dbReference type="EMBL" id="GMN37660.1"/>
    </source>
</evidence>
<keyword evidence="6" id="KW-0256">Endoplasmic reticulum</keyword>
<dbReference type="Proteomes" id="UP001187192">
    <property type="component" value="Unassembled WGS sequence"/>
</dbReference>
<feature type="domain" description="O-acyltransferase WSD1-like N-terminal" evidence="12">
    <location>
        <begin position="52"/>
        <end position="250"/>
    </location>
</feature>
<gene>
    <name evidence="14" type="ORF">TIFTF001_006999</name>
</gene>
<organism evidence="14 15">
    <name type="scientific">Ficus carica</name>
    <name type="common">Common fig</name>
    <dbReference type="NCBI Taxonomy" id="3494"/>
    <lineage>
        <taxon>Eukaryota</taxon>
        <taxon>Viridiplantae</taxon>
        <taxon>Streptophyta</taxon>
        <taxon>Embryophyta</taxon>
        <taxon>Tracheophyta</taxon>
        <taxon>Spermatophyta</taxon>
        <taxon>Magnoliopsida</taxon>
        <taxon>eudicotyledons</taxon>
        <taxon>Gunneridae</taxon>
        <taxon>Pentapetalae</taxon>
        <taxon>rosids</taxon>
        <taxon>fabids</taxon>
        <taxon>Rosales</taxon>
        <taxon>Moraceae</taxon>
        <taxon>Ficeae</taxon>
        <taxon>Ficus</taxon>
    </lineage>
</organism>
<sequence>MASPLIDEPLSPTGRLFLRPEMNQVIHCVLGVEKPLDVDAVKPLIRDAFLLKHPRFRSLMVRDRRGLERWRRTSVDLDRHLIVVDRRLSSSSDEAAVNEYLADMSTGPGLSADKPLWEIHFLTAHRCIVFRIHHALGDGISLMSILLSDCRMASDPNAVPTVGSTARSDLSKKKRTMWGAVVWLVGVLWFSLVFVVEFLMRLCWVCDQNTVISGGIGVEHWPRKLATARFRLEDMKIVKRAVASATINDVLFGVISSGLSRYLEHRTPKALQEGLKITGLAMVNLRKQRGLQELSELMKGDSQSRWGNKFGIVLLPIQYHKSGADPLQPVKRAKTMLDRKKQSLEAHFSYNVLSYVIAYIGSKIAGFLNYRVICHTSFTISNIVGPQEDIAIGDNRVTYVRANSSSLPHALTMHMVSYAGRADMQILVAKDIIPDPEFLAKCFEDALSEMKEEASAIMKTF</sequence>
<keyword evidence="5" id="KW-0808">Transferase</keyword>
<keyword evidence="11" id="KW-1133">Transmembrane helix</keyword>
<evidence type="ECO:0000256" key="4">
    <source>
        <dbReference type="ARBA" id="ARBA00005189"/>
    </source>
</evidence>
<evidence type="ECO:0000256" key="11">
    <source>
        <dbReference type="SAM" id="Phobius"/>
    </source>
</evidence>
<accession>A0AA88CZ84</accession>
<comment type="pathway">
    <text evidence="4">Lipid metabolism.</text>
</comment>
<dbReference type="InterPro" id="IPR009721">
    <property type="entry name" value="O-acyltransferase_WSD1_C"/>
</dbReference>
<evidence type="ECO:0000259" key="13">
    <source>
        <dbReference type="Pfam" id="PF06974"/>
    </source>
</evidence>
<comment type="caution">
    <text evidence="14">The sequence shown here is derived from an EMBL/GenBank/DDBJ whole genome shotgun (WGS) entry which is preliminary data.</text>
</comment>
<dbReference type="EMBL" id="BTGU01000007">
    <property type="protein sequence ID" value="GMN37660.1"/>
    <property type="molecule type" value="Genomic_DNA"/>
</dbReference>